<feature type="chain" id="PRO_5016479830" description="Zinc metalloproteinase" evidence="11 13">
    <location>
        <begin position="24"/>
        <end position="375"/>
    </location>
</feature>
<keyword evidence="2 11" id="KW-0964">Secreted</keyword>
<feature type="signal peptide" evidence="11 13">
    <location>
        <begin position="1"/>
        <end position="23"/>
    </location>
</feature>
<keyword evidence="5 11" id="KW-0732">Signal</keyword>
<protein>
    <recommendedName>
        <fullName evidence="11">Zinc metalloproteinase</fullName>
    </recommendedName>
</protein>
<comment type="caution">
    <text evidence="12">Lacks conserved residue(s) required for the propagation of feature annotation.</text>
</comment>
<dbReference type="AlphaFoldDB" id="A0A368FF62"/>
<comment type="cofactor">
    <cofactor evidence="12 13">
        <name>Zn(2+)</name>
        <dbReference type="ChEBI" id="CHEBI:29105"/>
    </cofactor>
    <text evidence="12 13">Binds 1 zinc ion per subunit.</text>
</comment>
<dbReference type="GO" id="GO:0018996">
    <property type="term" value="P:molting cycle, collagen and cuticulin-based cuticle"/>
    <property type="evidence" value="ECO:0007669"/>
    <property type="project" value="InterPro"/>
</dbReference>
<feature type="binding site" evidence="12">
    <location>
        <position position="136"/>
    </location>
    <ligand>
        <name>Zn(2+)</name>
        <dbReference type="ChEBI" id="CHEBI:29105"/>
        <note>catalytic</note>
    </ligand>
</feature>
<keyword evidence="4 12" id="KW-0479">Metal-binding</keyword>
<dbReference type="InterPro" id="IPR001506">
    <property type="entry name" value="Peptidase_M12A"/>
</dbReference>
<dbReference type="PANTHER" id="PTHR10127:SF780">
    <property type="entry name" value="METALLOENDOPEPTIDASE"/>
    <property type="match status" value="1"/>
</dbReference>
<accession>A0A368FF62</accession>
<evidence type="ECO:0000256" key="10">
    <source>
        <dbReference type="ARBA" id="ARBA00023180"/>
    </source>
</evidence>
<evidence type="ECO:0000256" key="2">
    <source>
        <dbReference type="ARBA" id="ARBA00022525"/>
    </source>
</evidence>
<dbReference type="PROSITE" id="PS51864">
    <property type="entry name" value="ASTACIN"/>
    <property type="match status" value="1"/>
</dbReference>
<dbReference type="OrthoDB" id="5819035at2759"/>
<dbReference type="EMBL" id="JOJR01001627">
    <property type="protein sequence ID" value="RCN30208.1"/>
    <property type="molecule type" value="Genomic_DNA"/>
</dbReference>
<dbReference type="PRINTS" id="PR00480">
    <property type="entry name" value="ASTACIN"/>
</dbReference>
<keyword evidence="6 12" id="KW-0378">Hydrolase</keyword>
<organism evidence="15 16">
    <name type="scientific">Ancylostoma caninum</name>
    <name type="common">Dog hookworm</name>
    <dbReference type="NCBI Taxonomy" id="29170"/>
    <lineage>
        <taxon>Eukaryota</taxon>
        <taxon>Metazoa</taxon>
        <taxon>Ecdysozoa</taxon>
        <taxon>Nematoda</taxon>
        <taxon>Chromadorea</taxon>
        <taxon>Rhabditida</taxon>
        <taxon>Rhabditina</taxon>
        <taxon>Rhabditomorpha</taxon>
        <taxon>Strongyloidea</taxon>
        <taxon>Ancylostomatidae</taxon>
        <taxon>Ancylostomatinae</taxon>
        <taxon>Ancylostoma</taxon>
    </lineage>
</organism>
<evidence type="ECO:0000256" key="6">
    <source>
        <dbReference type="ARBA" id="ARBA00022801"/>
    </source>
</evidence>
<dbReference type="PIRSF" id="PIRSF036365">
    <property type="entry name" value="Astacin_nematoda"/>
    <property type="match status" value="1"/>
</dbReference>
<dbReference type="PANTHER" id="PTHR10127">
    <property type="entry name" value="DISCOIDIN, CUB, EGF, LAMININ , AND ZINC METALLOPROTEASE DOMAIN CONTAINING"/>
    <property type="match status" value="1"/>
</dbReference>
<keyword evidence="9" id="KW-1015">Disulfide bond</keyword>
<sequence>MTLIRTFLILLVHVTYFIHLNAAAYSSDGTEVDTSHDRLKRQAIGYESRLWRTGVNYYFDENASNATKEAFLRGANAWERDTCINFTQNENATDVIHVGEWDGVCGSEIGKIGGRQNLSLGKGCELFGHAAHEIGHALGLHHTQNRYDRDDHITINWTNVEEAYKPQFNLTKWHEFTKYSLPYDYGSIMHYESNRTKPTMTPKKSHYMGTLGSPMISFIDLSMINEHYYCKSEWIFIFEISHFFASAHWNHLNTKHSNPRKDFDYLKKTYWIKPSYTGGKVKIEVNLTHISQNIDVEGCVFAGVEIKNEADQTVTGRRLCSKNDIGVVFASPCYSSSNSSHLVPVIFYSYGWPNDTITIKATLEYRYGNIYSLYS</sequence>
<dbReference type="SUPFAM" id="SSF55486">
    <property type="entry name" value="Metalloproteases ('zincins'), catalytic domain"/>
    <property type="match status" value="1"/>
</dbReference>
<evidence type="ECO:0000259" key="14">
    <source>
        <dbReference type="PROSITE" id="PS51864"/>
    </source>
</evidence>
<feature type="domain" description="Peptidase M12A" evidence="14">
    <location>
        <begin position="42"/>
        <end position="231"/>
    </location>
</feature>
<comment type="caution">
    <text evidence="15">The sequence shown here is derived from an EMBL/GenBank/DDBJ whole genome shotgun (WGS) entry which is preliminary data.</text>
</comment>
<comment type="subcellular location">
    <subcellularLocation>
        <location evidence="1 11">Secreted</location>
    </subcellularLocation>
</comment>
<dbReference type="InterPro" id="IPR017050">
    <property type="entry name" value="Metallopeptidase_nem"/>
</dbReference>
<dbReference type="InterPro" id="IPR024079">
    <property type="entry name" value="MetalloPept_cat_dom_sf"/>
</dbReference>
<keyword evidence="16" id="KW-1185">Reference proteome</keyword>
<keyword evidence="3 12" id="KW-0645">Protease</keyword>
<feature type="binding site" evidence="12">
    <location>
        <position position="132"/>
    </location>
    <ligand>
        <name>Zn(2+)</name>
        <dbReference type="ChEBI" id="CHEBI:29105"/>
        <note>catalytic</note>
    </ligand>
</feature>
<dbReference type="SMART" id="SM00235">
    <property type="entry name" value="ZnMc"/>
    <property type="match status" value="1"/>
</dbReference>
<dbReference type="Proteomes" id="UP000252519">
    <property type="component" value="Unassembled WGS sequence"/>
</dbReference>
<dbReference type="CDD" id="cd04280">
    <property type="entry name" value="ZnMc_astacin_like"/>
    <property type="match status" value="1"/>
</dbReference>
<dbReference type="GO" id="GO:0005576">
    <property type="term" value="C:extracellular region"/>
    <property type="evidence" value="ECO:0007669"/>
    <property type="project" value="UniProtKB-SubCell"/>
</dbReference>
<keyword evidence="10" id="KW-0325">Glycoprotein</keyword>
<evidence type="ECO:0000256" key="13">
    <source>
        <dbReference type="RuleBase" id="RU361183"/>
    </source>
</evidence>
<keyword evidence="8 12" id="KW-0482">Metalloprotease</keyword>
<name>A0A368FF62_ANCCA</name>
<evidence type="ECO:0000256" key="1">
    <source>
        <dbReference type="ARBA" id="ARBA00004613"/>
    </source>
</evidence>
<evidence type="ECO:0000256" key="12">
    <source>
        <dbReference type="PROSITE-ProRule" id="PRU01211"/>
    </source>
</evidence>
<evidence type="ECO:0000256" key="11">
    <source>
        <dbReference type="PIRNR" id="PIRNR036365"/>
    </source>
</evidence>
<evidence type="ECO:0000313" key="16">
    <source>
        <dbReference type="Proteomes" id="UP000252519"/>
    </source>
</evidence>
<dbReference type="Gene3D" id="3.40.390.10">
    <property type="entry name" value="Collagenase (Catalytic Domain)"/>
    <property type="match status" value="1"/>
</dbReference>
<dbReference type="InterPro" id="IPR006026">
    <property type="entry name" value="Peptidase_Metallo"/>
</dbReference>
<dbReference type="STRING" id="29170.A0A368FF62"/>
<dbReference type="InterPro" id="IPR034035">
    <property type="entry name" value="Astacin-like_dom"/>
</dbReference>
<reference evidence="15 16" key="1">
    <citation type="submission" date="2014-10" db="EMBL/GenBank/DDBJ databases">
        <title>Draft genome of the hookworm Ancylostoma caninum.</title>
        <authorList>
            <person name="Mitreva M."/>
        </authorList>
    </citation>
    <scope>NUCLEOTIDE SEQUENCE [LARGE SCALE GENOMIC DNA]</scope>
    <source>
        <strain evidence="15 16">Baltimore</strain>
    </source>
</reference>
<evidence type="ECO:0000256" key="7">
    <source>
        <dbReference type="ARBA" id="ARBA00022833"/>
    </source>
</evidence>
<dbReference type="GO" id="GO:0004222">
    <property type="term" value="F:metalloendopeptidase activity"/>
    <property type="evidence" value="ECO:0007669"/>
    <property type="project" value="UniProtKB-UniRule"/>
</dbReference>
<proteinExistence type="predicted"/>
<evidence type="ECO:0000256" key="4">
    <source>
        <dbReference type="ARBA" id="ARBA00022723"/>
    </source>
</evidence>
<evidence type="ECO:0000313" key="15">
    <source>
        <dbReference type="EMBL" id="RCN30208.1"/>
    </source>
</evidence>
<keyword evidence="7 12" id="KW-0862">Zinc</keyword>
<evidence type="ECO:0000256" key="9">
    <source>
        <dbReference type="ARBA" id="ARBA00023157"/>
    </source>
</evidence>
<evidence type="ECO:0000256" key="5">
    <source>
        <dbReference type="ARBA" id="ARBA00022729"/>
    </source>
</evidence>
<dbReference type="GO" id="GO:0006508">
    <property type="term" value="P:proteolysis"/>
    <property type="evidence" value="ECO:0007669"/>
    <property type="project" value="UniProtKB-KW"/>
</dbReference>
<evidence type="ECO:0000256" key="3">
    <source>
        <dbReference type="ARBA" id="ARBA00022670"/>
    </source>
</evidence>
<feature type="active site" evidence="12">
    <location>
        <position position="133"/>
    </location>
</feature>
<dbReference type="Pfam" id="PF01400">
    <property type="entry name" value="Astacin"/>
    <property type="match status" value="1"/>
</dbReference>
<gene>
    <name evidence="15" type="ORF">ANCCAN_24024</name>
</gene>
<feature type="binding site" evidence="12">
    <location>
        <position position="142"/>
    </location>
    <ligand>
        <name>Zn(2+)</name>
        <dbReference type="ChEBI" id="CHEBI:29105"/>
        <note>catalytic</note>
    </ligand>
</feature>
<evidence type="ECO:0000256" key="8">
    <source>
        <dbReference type="ARBA" id="ARBA00023049"/>
    </source>
</evidence>
<dbReference type="GO" id="GO:0008270">
    <property type="term" value="F:zinc ion binding"/>
    <property type="evidence" value="ECO:0007669"/>
    <property type="project" value="UniProtKB-UniRule"/>
</dbReference>